<feature type="domain" description="Protein kinase" evidence="5">
    <location>
        <begin position="112"/>
        <end position="456"/>
    </location>
</feature>
<dbReference type="PROSITE" id="PS50011">
    <property type="entry name" value="PROTEIN_KINASE_DOM"/>
    <property type="match status" value="1"/>
</dbReference>
<dbReference type="Pfam" id="PF00069">
    <property type="entry name" value="Pkinase"/>
    <property type="match status" value="1"/>
</dbReference>
<evidence type="ECO:0000259" key="5">
    <source>
        <dbReference type="PROSITE" id="PS50011"/>
    </source>
</evidence>
<evidence type="ECO:0000256" key="2">
    <source>
        <dbReference type="ARBA" id="ARBA00022741"/>
    </source>
</evidence>
<keyword evidence="3" id="KW-0418">Kinase</keyword>
<accession>A0A7S2U725</accession>
<dbReference type="PANTHER" id="PTHR44329:SF288">
    <property type="entry name" value="MITOGEN-ACTIVATED PROTEIN KINASE KINASE KINASE 20"/>
    <property type="match status" value="1"/>
</dbReference>
<proteinExistence type="predicted"/>
<dbReference type="InterPro" id="IPR000719">
    <property type="entry name" value="Prot_kinase_dom"/>
</dbReference>
<dbReference type="GO" id="GO:0004674">
    <property type="term" value="F:protein serine/threonine kinase activity"/>
    <property type="evidence" value="ECO:0007669"/>
    <property type="project" value="TreeGrafter"/>
</dbReference>
<dbReference type="EMBL" id="HBHQ01003596">
    <property type="protein sequence ID" value="CAD9810566.1"/>
    <property type="molecule type" value="Transcribed_RNA"/>
</dbReference>
<evidence type="ECO:0000256" key="1">
    <source>
        <dbReference type="ARBA" id="ARBA00022679"/>
    </source>
</evidence>
<organism evidence="6">
    <name type="scientific">Attheya septentrionalis</name>
    <dbReference type="NCBI Taxonomy" id="420275"/>
    <lineage>
        <taxon>Eukaryota</taxon>
        <taxon>Sar</taxon>
        <taxon>Stramenopiles</taxon>
        <taxon>Ochrophyta</taxon>
        <taxon>Bacillariophyta</taxon>
        <taxon>Coscinodiscophyceae</taxon>
        <taxon>Chaetocerotophycidae</taxon>
        <taxon>Chaetocerotales</taxon>
        <taxon>Attheyaceae</taxon>
        <taxon>Attheya</taxon>
    </lineage>
</organism>
<reference evidence="6" key="1">
    <citation type="submission" date="2021-01" db="EMBL/GenBank/DDBJ databases">
        <authorList>
            <person name="Corre E."/>
            <person name="Pelletier E."/>
            <person name="Niang G."/>
            <person name="Scheremetjew M."/>
            <person name="Finn R."/>
            <person name="Kale V."/>
            <person name="Holt S."/>
            <person name="Cochrane G."/>
            <person name="Meng A."/>
            <person name="Brown T."/>
            <person name="Cohen L."/>
        </authorList>
    </citation>
    <scope>NUCLEOTIDE SEQUENCE</scope>
    <source>
        <strain evidence="6">CCMP2084</strain>
    </source>
</reference>
<dbReference type="AlphaFoldDB" id="A0A7S2U725"/>
<evidence type="ECO:0000256" key="3">
    <source>
        <dbReference type="ARBA" id="ARBA00022777"/>
    </source>
</evidence>
<sequence length="523" mass="58998">MSSRSKKQDMFRLSIGRVDALDMSIFPIKEENEDIVDDAAMRSSLKLEEEITEEDKVETPKPTVYSVDIDKESARKAAAAAIRLVKKATDKSNVIRADGKDDGVARFSHEEVGWGALLGRGGFADVHEIEILDTSKPLSTAPKESFFRTSFQLNVPESVDEQRRKFVSDNLRREEGNHDARYAIKFLSRETMMNPAKYRTGAADLALEAKFLASLDHPNIVKIRGIPNEGEKGFLRPVLGGFFIIMDRLYNTLDEQIHVTWKEEKDAFPSSKRFMCKPPDPVVEQKKEDLLLRRLTAMFDIAGAFSYMHQHNIVYRDAKPENAGIDVRGDVKIFDFGLAKELTSDVEMEDGTYNVTGETGSLRYMAPEVKLCKPYNVSADVHSVAIIFWEMMSLKTPFLNFTKGDIEIEVVEQDLRPTIKNSWPPAIKSLIKKGWSPKPTDRPTMSEICTDIRKMIVGIKGGDEKGLNHVSRRSTHILDVKKTQNGLLSKSTLMGLSESVQLDFQFELDEIEESDEEGSMSQT</sequence>
<keyword evidence="2" id="KW-0547">Nucleotide-binding</keyword>
<keyword evidence="1" id="KW-0808">Transferase</keyword>
<dbReference type="InterPro" id="IPR051681">
    <property type="entry name" value="Ser/Thr_Kinases-Pseudokinases"/>
</dbReference>
<keyword evidence="4" id="KW-0067">ATP-binding</keyword>
<protein>
    <recommendedName>
        <fullName evidence="5">Protein kinase domain-containing protein</fullName>
    </recommendedName>
</protein>
<evidence type="ECO:0000313" key="6">
    <source>
        <dbReference type="EMBL" id="CAD9810566.1"/>
    </source>
</evidence>
<gene>
    <name evidence="6" type="ORF">ASEP1449_LOCUS2389</name>
</gene>
<name>A0A7S2U725_9STRA</name>
<evidence type="ECO:0000256" key="4">
    <source>
        <dbReference type="ARBA" id="ARBA00022840"/>
    </source>
</evidence>
<dbReference type="Gene3D" id="3.30.200.20">
    <property type="entry name" value="Phosphorylase Kinase, domain 1"/>
    <property type="match status" value="1"/>
</dbReference>
<dbReference type="GO" id="GO:0005524">
    <property type="term" value="F:ATP binding"/>
    <property type="evidence" value="ECO:0007669"/>
    <property type="project" value="UniProtKB-KW"/>
</dbReference>
<dbReference type="PANTHER" id="PTHR44329">
    <property type="entry name" value="SERINE/THREONINE-PROTEIN KINASE TNNI3K-RELATED"/>
    <property type="match status" value="1"/>
</dbReference>
<dbReference type="InterPro" id="IPR011009">
    <property type="entry name" value="Kinase-like_dom_sf"/>
</dbReference>
<dbReference type="Gene3D" id="1.10.510.10">
    <property type="entry name" value="Transferase(Phosphotransferase) domain 1"/>
    <property type="match status" value="1"/>
</dbReference>
<dbReference type="SUPFAM" id="SSF56112">
    <property type="entry name" value="Protein kinase-like (PK-like)"/>
    <property type="match status" value="1"/>
</dbReference>